<evidence type="ECO:0000313" key="2">
    <source>
        <dbReference type="Proteomes" id="UP000250218"/>
    </source>
</evidence>
<sequence>MSKMTKKDLEKYKGKKIIFKRVSSGEDIKVKISSWGADYKFKTLYEKPSSWFSTFPTIKAKIVTSGEDVKLEQTDSGWFNDFEIYFE</sequence>
<dbReference type="AlphaFoldDB" id="A0A2Z4NCM6"/>
<dbReference type="EMBL" id="CP030140">
    <property type="protein sequence ID" value="AWX69318.1"/>
    <property type="molecule type" value="Genomic_DNA"/>
</dbReference>
<gene>
    <name evidence="1" type="ORF">DP065_00925</name>
</gene>
<reference evidence="2" key="1">
    <citation type="submission" date="2018-06" db="EMBL/GenBank/DDBJ databases">
        <title>Complete genome sequences of Mycoplasma anatis, M. anseris and M. cloacale type strains.</title>
        <authorList>
            <person name="Grozner D."/>
            <person name="Forro B."/>
            <person name="Sulyok K.M."/>
            <person name="Marton S."/>
            <person name="Kreizinger Z."/>
            <person name="Banyai K."/>
            <person name="Gyuranecz M."/>
        </authorList>
    </citation>
    <scope>NUCLEOTIDE SEQUENCE [LARGE SCALE GENOMIC DNA]</scope>
    <source>
        <strain evidence="2">ATCC 49234</strain>
    </source>
</reference>
<evidence type="ECO:0000313" key="1">
    <source>
        <dbReference type="EMBL" id="AWX69318.1"/>
    </source>
</evidence>
<dbReference type="Proteomes" id="UP000250218">
    <property type="component" value="Chromosome"/>
</dbReference>
<accession>A0A2Z4NCM6</accession>
<organism evidence="1 2">
    <name type="scientific">[Mycoplasma] anseris</name>
    <dbReference type="NCBI Taxonomy" id="92400"/>
    <lineage>
        <taxon>Bacteria</taxon>
        <taxon>Bacillati</taxon>
        <taxon>Mycoplasmatota</taxon>
        <taxon>Mycoplasmoidales</taxon>
        <taxon>Metamycoplasmataceae</taxon>
        <taxon>Metamycoplasma</taxon>
    </lineage>
</organism>
<name>A0A2Z4NCM6_9BACT</name>
<dbReference type="KEGG" id="mane:DP065_00925"/>
<protein>
    <submittedName>
        <fullName evidence="1">Uncharacterized protein</fullName>
    </submittedName>
</protein>
<dbReference type="RefSeq" id="WP_033178738.1">
    <property type="nucleotide sequence ID" value="NZ_CP030140.1"/>
</dbReference>
<keyword evidence="2" id="KW-1185">Reference proteome</keyword>
<proteinExistence type="predicted"/>